<organism evidence="1 2">
    <name type="scientific">Mucuna pruriens</name>
    <name type="common">Velvet bean</name>
    <name type="synonym">Dolichos pruriens</name>
    <dbReference type="NCBI Taxonomy" id="157652"/>
    <lineage>
        <taxon>Eukaryota</taxon>
        <taxon>Viridiplantae</taxon>
        <taxon>Streptophyta</taxon>
        <taxon>Embryophyta</taxon>
        <taxon>Tracheophyta</taxon>
        <taxon>Spermatophyta</taxon>
        <taxon>Magnoliopsida</taxon>
        <taxon>eudicotyledons</taxon>
        <taxon>Gunneridae</taxon>
        <taxon>Pentapetalae</taxon>
        <taxon>rosids</taxon>
        <taxon>fabids</taxon>
        <taxon>Fabales</taxon>
        <taxon>Fabaceae</taxon>
        <taxon>Papilionoideae</taxon>
        <taxon>50 kb inversion clade</taxon>
        <taxon>NPAAA clade</taxon>
        <taxon>indigoferoid/millettioid clade</taxon>
        <taxon>Phaseoleae</taxon>
        <taxon>Mucuna</taxon>
    </lineage>
</organism>
<gene>
    <name evidence="1" type="ORF">CR513_29018</name>
</gene>
<dbReference type="EMBL" id="QJKJ01005716">
    <property type="protein sequence ID" value="RDX89275.1"/>
    <property type="molecule type" value="Genomic_DNA"/>
</dbReference>
<feature type="non-terminal residue" evidence="1">
    <location>
        <position position="1"/>
    </location>
</feature>
<evidence type="ECO:0000313" key="1">
    <source>
        <dbReference type="EMBL" id="RDX89275.1"/>
    </source>
</evidence>
<comment type="caution">
    <text evidence="1">The sequence shown here is derived from an EMBL/GenBank/DDBJ whole genome shotgun (WGS) entry which is preliminary data.</text>
</comment>
<sequence>MTLFMAKIDERIKAMKAKISTLAILMTQQVQGPPPPPPLQIKSTLKEEIEKKVVLPRDETPPRKPQRMALMKVNVPFPQRLKDKKKDNKFARFLEIFRKIHINILFIEVITQMPNYAKLLKNIMSNKKKLEEFEVNQIVSLSFALRETHILRRHCNLYASINIIPYSYFEKLGLQEP</sequence>
<reference evidence="1" key="1">
    <citation type="submission" date="2018-05" db="EMBL/GenBank/DDBJ databases">
        <title>Draft genome of Mucuna pruriens seed.</title>
        <authorList>
            <person name="Nnadi N.E."/>
            <person name="Vos R."/>
            <person name="Hasami M.H."/>
            <person name="Devisetty U.K."/>
            <person name="Aguiy J.C."/>
        </authorList>
    </citation>
    <scope>NUCLEOTIDE SEQUENCE [LARGE SCALE GENOMIC DNA]</scope>
    <source>
        <strain evidence="1">JCA_2017</strain>
    </source>
</reference>
<dbReference type="AlphaFoldDB" id="A0A371GFF0"/>
<accession>A0A371GFF0</accession>
<protein>
    <submittedName>
        <fullName evidence="1">Uncharacterized protein</fullName>
    </submittedName>
</protein>
<dbReference type="Proteomes" id="UP000257109">
    <property type="component" value="Unassembled WGS sequence"/>
</dbReference>
<dbReference type="OrthoDB" id="1424208at2759"/>
<proteinExistence type="predicted"/>
<name>A0A371GFF0_MUCPR</name>
<evidence type="ECO:0000313" key="2">
    <source>
        <dbReference type="Proteomes" id="UP000257109"/>
    </source>
</evidence>
<keyword evidence="2" id="KW-1185">Reference proteome</keyword>